<evidence type="ECO:0000256" key="1">
    <source>
        <dbReference type="SAM" id="MobiDB-lite"/>
    </source>
</evidence>
<feature type="compositionally biased region" description="Basic and acidic residues" evidence="1">
    <location>
        <begin position="261"/>
        <end position="275"/>
    </location>
</feature>
<feature type="domain" description="Peptidase C51" evidence="2">
    <location>
        <begin position="43"/>
        <end position="127"/>
    </location>
</feature>
<proteinExistence type="predicted"/>
<evidence type="ECO:0000259" key="2">
    <source>
        <dbReference type="Pfam" id="PF05257"/>
    </source>
</evidence>
<dbReference type="SUPFAM" id="SSF54001">
    <property type="entry name" value="Cysteine proteinases"/>
    <property type="match status" value="1"/>
</dbReference>
<accession>A0ABV8IK82</accession>
<protein>
    <submittedName>
        <fullName evidence="3">CHAP domain-containing protein</fullName>
    </submittedName>
</protein>
<keyword evidence="4" id="KW-1185">Reference proteome</keyword>
<dbReference type="RefSeq" id="WP_377293114.1">
    <property type="nucleotide sequence ID" value="NZ_JBHSBM010000040.1"/>
</dbReference>
<comment type="caution">
    <text evidence="3">The sequence shown here is derived from an EMBL/GenBank/DDBJ whole genome shotgun (WGS) entry which is preliminary data.</text>
</comment>
<evidence type="ECO:0000313" key="3">
    <source>
        <dbReference type="EMBL" id="MFC4062220.1"/>
    </source>
</evidence>
<feature type="region of interest" description="Disordered" evidence="1">
    <location>
        <begin position="163"/>
        <end position="192"/>
    </location>
</feature>
<gene>
    <name evidence="3" type="ORF">ACFOWE_28280</name>
</gene>
<evidence type="ECO:0000313" key="4">
    <source>
        <dbReference type="Proteomes" id="UP001595850"/>
    </source>
</evidence>
<reference evidence="4" key="1">
    <citation type="journal article" date="2019" name="Int. J. Syst. Evol. Microbiol.">
        <title>The Global Catalogue of Microorganisms (GCM) 10K type strain sequencing project: providing services to taxonomists for standard genome sequencing and annotation.</title>
        <authorList>
            <consortium name="The Broad Institute Genomics Platform"/>
            <consortium name="The Broad Institute Genome Sequencing Center for Infectious Disease"/>
            <person name="Wu L."/>
            <person name="Ma J."/>
        </authorList>
    </citation>
    <scope>NUCLEOTIDE SEQUENCE [LARGE SCALE GENOMIC DNA]</scope>
    <source>
        <strain evidence="4">TBRC 4489</strain>
    </source>
</reference>
<dbReference type="InterPro" id="IPR007921">
    <property type="entry name" value="CHAP_dom"/>
</dbReference>
<dbReference type="Proteomes" id="UP001595850">
    <property type="component" value="Unassembled WGS sequence"/>
</dbReference>
<name>A0ABV8IK82_9ACTN</name>
<dbReference type="Pfam" id="PF05257">
    <property type="entry name" value="CHAP"/>
    <property type="match status" value="1"/>
</dbReference>
<sequence length="275" mass="30344">MDPIGEKLLEVAVAELGYRERPGQHTKFGQWYSTSVVRDPQYRTAPWCDMFIAWAAERAEVEQYVGQFAWTPSHARWFETNGAWSAEPEPGALVFFDWKGGGGIKGVDHVGIVERVEPGTIHTIEANVDRVWLRRKVRDRDEKIVGYGLPGKVKESLIRASVPGEQAQAGRPIEVRPSPAPGTASGLAALTLSDGSGGSPTLLEPAPLVALTVLVLGWTVAVARWRPRPATAGRHRRQNARQDARQGARRGGRRGGRRRAAAPERARRKPELMIR</sequence>
<dbReference type="EMBL" id="JBHSBM010000040">
    <property type="protein sequence ID" value="MFC4062220.1"/>
    <property type="molecule type" value="Genomic_DNA"/>
</dbReference>
<organism evidence="3 4">
    <name type="scientific">Planomonospora corallina</name>
    <dbReference type="NCBI Taxonomy" id="1806052"/>
    <lineage>
        <taxon>Bacteria</taxon>
        <taxon>Bacillati</taxon>
        <taxon>Actinomycetota</taxon>
        <taxon>Actinomycetes</taxon>
        <taxon>Streptosporangiales</taxon>
        <taxon>Streptosporangiaceae</taxon>
        <taxon>Planomonospora</taxon>
    </lineage>
</organism>
<feature type="compositionally biased region" description="Basic residues" evidence="1">
    <location>
        <begin position="247"/>
        <end position="260"/>
    </location>
</feature>
<feature type="region of interest" description="Disordered" evidence="1">
    <location>
        <begin position="229"/>
        <end position="275"/>
    </location>
</feature>
<dbReference type="InterPro" id="IPR038765">
    <property type="entry name" value="Papain-like_cys_pep_sf"/>
</dbReference>